<dbReference type="CDD" id="cd05013">
    <property type="entry name" value="SIS_RpiR"/>
    <property type="match status" value="1"/>
</dbReference>
<dbReference type="Gene3D" id="3.40.50.10490">
    <property type="entry name" value="Glucose-6-phosphate isomerase like protein, domain 1"/>
    <property type="match status" value="1"/>
</dbReference>
<dbReference type="AlphaFoldDB" id="A0A179SRC5"/>
<dbReference type="EMBL" id="LWSG01000044">
    <property type="protein sequence ID" value="OAS82853.1"/>
    <property type="molecule type" value="Genomic_DNA"/>
</dbReference>
<feature type="domain" description="SIS" evidence="5">
    <location>
        <begin position="126"/>
        <end position="266"/>
    </location>
</feature>
<dbReference type="STRING" id="152268.A6K24_12095"/>
<dbReference type="InterPro" id="IPR047640">
    <property type="entry name" value="RpiR-like"/>
</dbReference>
<dbReference type="InterPro" id="IPR036388">
    <property type="entry name" value="WH-like_DNA-bd_sf"/>
</dbReference>
<feature type="domain" description="HTH rpiR-type" evidence="4">
    <location>
        <begin position="6"/>
        <end position="82"/>
    </location>
</feature>
<dbReference type="PROSITE" id="PS51464">
    <property type="entry name" value="SIS"/>
    <property type="match status" value="1"/>
</dbReference>
<dbReference type="InterPro" id="IPR000281">
    <property type="entry name" value="HTH_RpiR"/>
</dbReference>
<reference evidence="7" key="1">
    <citation type="submission" date="2016-04" db="EMBL/GenBank/DDBJ databases">
        <authorList>
            <person name="Lyu Z."/>
            <person name="Lyu W."/>
        </authorList>
    </citation>
    <scope>NUCLEOTIDE SEQUENCE [LARGE SCALE GENOMIC DNA]</scope>
    <source>
        <strain evidence="7">C44</strain>
    </source>
</reference>
<evidence type="ECO:0000256" key="2">
    <source>
        <dbReference type="ARBA" id="ARBA00023125"/>
    </source>
</evidence>
<dbReference type="GO" id="GO:0003700">
    <property type="term" value="F:DNA-binding transcription factor activity"/>
    <property type="evidence" value="ECO:0007669"/>
    <property type="project" value="InterPro"/>
</dbReference>
<name>A0A179SRC5_9BACI</name>
<evidence type="ECO:0000259" key="5">
    <source>
        <dbReference type="PROSITE" id="PS51464"/>
    </source>
</evidence>
<dbReference type="Pfam" id="PF01380">
    <property type="entry name" value="SIS"/>
    <property type="match status" value="1"/>
</dbReference>
<protein>
    <submittedName>
        <fullName evidence="6">RpiR family transcriptional regulator</fullName>
    </submittedName>
</protein>
<dbReference type="InterPro" id="IPR001347">
    <property type="entry name" value="SIS_dom"/>
</dbReference>
<evidence type="ECO:0000259" key="4">
    <source>
        <dbReference type="PROSITE" id="PS51071"/>
    </source>
</evidence>
<dbReference type="InterPro" id="IPR009057">
    <property type="entry name" value="Homeodomain-like_sf"/>
</dbReference>
<dbReference type="RefSeq" id="WP_066339513.1">
    <property type="nucleotide sequence ID" value="NZ_LWSG01000044.1"/>
</dbReference>
<sequence>MRKQEQPCLVTVRKMYPKFSITERKIADYILKNPNKIIHSSINQLAEDLDVADSTVFRFCKRIGYKGYQAMKIALASEVVSPLQDIHEKVDAGDSVETIATKVFRTNIKTIEDSLSIFNEEQLQLAVDGIVASDSIHFFGSGGSSIIALDAFHKLVRTGLKVNAVIDTHFQLMAASQMSKNDCAVLISHSGSSKDILHILNVVKSTGAKTIAITNYAKSPLSAAVDIPLYTVSEETEYRSEALSSRIAQLTLIDVLYVNILMKRGSEGQDALKKMREAITVKRI</sequence>
<evidence type="ECO:0000313" key="7">
    <source>
        <dbReference type="Proteomes" id="UP000078534"/>
    </source>
</evidence>
<keyword evidence="3" id="KW-0804">Transcription</keyword>
<dbReference type="OrthoDB" id="3684496at2"/>
<dbReference type="GO" id="GO:0097367">
    <property type="term" value="F:carbohydrate derivative binding"/>
    <property type="evidence" value="ECO:0007669"/>
    <property type="project" value="InterPro"/>
</dbReference>
<accession>A0A179SRC5</accession>
<dbReference type="GO" id="GO:0003677">
    <property type="term" value="F:DNA binding"/>
    <property type="evidence" value="ECO:0007669"/>
    <property type="project" value="UniProtKB-KW"/>
</dbReference>
<dbReference type="PROSITE" id="PS51071">
    <property type="entry name" value="HTH_RPIR"/>
    <property type="match status" value="1"/>
</dbReference>
<dbReference type="Pfam" id="PF01418">
    <property type="entry name" value="HTH_6"/>
    <property type="match status" value="1"/>
</dbReference>
<keyword evidence="7" id="KW-1185">Reference proteome</keyword>
<dbReference type="SUPFAM" id="SSF46689">
    <property type="entry name" value="Homeodomain-like"/>
    <property type="match status" value="1"/>
</dbReference>
<evidence type="ECO:0000256" key="1">
    <source>
        <dbReference type="ARBA" id="ARBA00023015"/>
    </source>
</evidence>
<dbReference type="InterPro" id="IPR046348">
    <property type="entry name" value="SIS_dom_sf"/>
</dbReference>
<dbReference type="Gene3D" id="1.10.10.10">
    <property type="entry name" value="Winged helix-like DNA-binding domain superfamily/Winged helix DNA-binding domain"/>
    <property type="match status" value="1"/>
</dbReference>
<dbReference type="PANTHER" id="PTHR30514">
    <property type="entry name" value="GLUCOKINASE"/>
    <property type="match status" value="1"/>
</dbReference>
<dbReference type="GO" id="GO:1901135">
    <property type="term" value="P:carbohydrate derivative metabolic process"/>
    <property type="evidence" value="ECO:0007669"/>
    <property type="project" value="InterPro"/>
</dbReference>
<dbReference type="InterPro" id="IPR035472">
    <property type="entry name" value="RpiR-like_SIS"/>
</dbReference>
<gene>
    <name evidence="6" type="ORF">A6K24_12095</name>
</gene>
<evidence type="ECO:0000313" key="6">
    <source>
        <dbReference type="EMBL" id="OAS82853.1"/>
    </source>
</evidence>
<keyword evidence="1" id="KW-0805">Transcription regulation</keyword>
<keyword evidence="2" id="KW-0238">DNA-binding</keyword>
<organism evidence="6 7">
    <name type="scientific">Metabacillus litoralis</name>
    <dbReference type="NCBI Taxonomy" id="152268"/>
    <lineage>
        <taxon>Bacteria</taxon>
        <taxon>Bacillati</taxon>
        <taxon>Bacillota</taxon>
        <taxon>Bacilli</taxon>
        <taxon>Bacillales</taxon>
        <taxon>Bacillaceae</taxon>
        <taxon>Metabacillus</taxon>
    </lineage>
</organism>
<comment type="caution">
    <text evidence="6">The sequence shown here is derived from an EMBL/GenBank/DDBJ whole genome shotgun (WGS) entry which is preliminary data.</text>
</comment>
<dbReference type="PANTHER" id="PTHR30514:SF10">
    <property type="entry name" value="MURR_RPIR FAMILY TRANSCRIPTIONAL REGULATOR"/>
    <property type="match status" value="1"/>
</dbReference>
<proteinExistence type="predicted"/>
<evidence type="ECO:0000256" key="3">
    <source>
        <dbReference type="ARBA" id="ARBA00023163"/>
    </source>
</evidence>
<dbReference type="SUPFAM" id="SSF53697">
    <property type="entry name" value="SIS domain"/>
    <property type="match status" value="1"/>
</dbReference>
<dbReference type="Proteomes" id="UP000078534">
    <property type="component" value="Unassembled WGS sequence"/>
</dbReference>